<keyword evidence="8" id="KW-0479">Metal-binding</keyword>
<evidence type="ECO:0000313" key="16">
    <source>
        <dbReference type="EMBL" id="PRQ47099.1"/>
    </source>
</evidence>
<dbReference type="Proteomes" id="UP000238479">
    <property type="component" value="Chromosome 2"/>
</dbReference>
<evidence type="ECO:0000256" key="4">
    <source>
        <dbReference type="ARBA" id="ARBA00004906"/>
    </source>
</evidence>
<dbReference type="EC" id="2.3.2.31" evidence="6"/>
<accession>A0A2P6RKY7</accession>
<evidence type="ECO:0000256" key="12">
    <source>
        <dbReference type="ARBA" id="ARBA00022833"/>
    </source>
</evidence>
<comment type="pathway">
    <text evidence="4">Protein modification; protein ubiquitination.</text>
</comment>
<evidence type="ECO:0000256" key="2">
    <source>
        <dbReference type="ARBA" id="ARBA00001947"/>
    </source>
</evidence>
<dbReference type="Pfam" id="PF01485">
    <property type="entry name" value="IBR"/>
    <property type="match status" value="1"/>
</dbReference>
<evidence type="ECO:0000256" key="7">
    <source>
        <dbReference type="ARBA" id="ARBA00022679"/>
    </source>
</evidence>
<evidence type="ECO:0000256" key="9">
    <source>
        <dbReference type="ARBA" id="ARBA00022737"/>
    </source>
</evidence>
<keyword evidence="11" id="KW-0833">Ubl conjugation pathway</keyword>
<protein>
    <recommendedName>
        <fullName evidence="6">RBR-type E3 ubiquitin transferase</fullName>
        <ecNumber evidence="6">2.3.2.31</ecNumber>
    </recommendedName>
</protein>
<dbReference type="STRING" id="74649.A0A2P6RKY7"/>
<keyword evidence="9" id="KW-0677">Repeat</keyword>
<feature type="domain" description="RING-type" evidence="15">
    <location>
        <begin position="274"/>
        <end position="417"/>
    </location>
</feature>
<evidence type="ECO:0000256" key="3">
    <source>
        <dbReference type="ARBA" id="ARBA00003976"/>
    </source>
</evidence>
<dbReference type="PROSITE" id="PS51873">
    <property type="entry name" value="TRIAD"/>
    <property type="match status" value="1"/>
</dbReference>
<keyword evidence="7" id="KW-0808">Transferase</keyword>
<evidence type="ECO:0000256" key="11">
    <source>
        <dbReference type="ARBA" id="ARBA00022786"/>
    </source>
</evidence>
<dbReference type="EMBL" id="PDCK01000040">
    <property type="protein sequence ID" value="PRQ47099.1"/>
    <property type="molecule type" value="Genomic_DNA"/>
</dbReference>
<evidence type="ECO:0000256" key="1">
    <source>
        <dbReference type="ARBA" id="ARBA00001798"/>
    </source>
</evidence>
<evidence type="ECO:0000256" key="5">
    <source>
        <dbReference type="ARBA" id="ARBA00005884"/>
    </source>
</evidence>
<dbReference type="GO" id="GO:0016567">
    <property type="term" value="P:protein ubiquitination"/>
    <property type="evidence" value="ECO:0007669"/>
    <property type="project" value="UniProtKB-UniPathway"/>
</dbReference>
<comment type="caution">
    <text evidence="16">The sequence shown here is derived from an EMBL/GenBank/DDBJ whole genome shotgun (WGS) entry which is preliminary data.</text>
</comment>
<evidence type="ECO:0000313" key="17">
    <source>
        <dbReference type="Proteomes" id="UP000238479"/>
    </source>
</evidence>
<evidence type="ECO:0000256" key="8">
    <source>
        <dbReference type="ARBA" id="ARBA00022723"/>
    </source>
</evidence>
<reference evidence="16 17" key="1">
    <citation type="journal article" date="2018" name="Nat. Genet.">
        <title>The Rosa genome provides new insights in the design of modern roses.</title>
        <authorList>
            <person name="Bendahmane M."/>
        </authorList>
    </citation>
    <scope>NUCLEOTIDE SEQUENCE [LARGE SCALE GENOMIC DNA]</scope>
    <source>
        <strain evidence="17">cv. Old Blush</strain>
    </source>
</reference>
<proteinExistence type="inferred from homology"/>
<feature type="domain" description="RING-type" evidence="14">
    <location>
        <begin position="278"/>
        <end position="323"/>
    </location>
</feature>
<keyword evidence="17" id="KW-1185">Reference proteome</keyword>
<evidence type="ECO:0000259" key="15">
    <source>
        <dbReference type="PROSITE" id="PS51873"/>
    </source>
</evidence>
<dbReference type="Gramene" id="PRQ47099">
    <property type="protein sequence ID" value="PRQ47099"/>
    <property type="gene ID" value="RchiOBHm_Chr2g0096021"/>
</dbReference>
<dbReference type="InterPro" id="IPR031127">
    <property type="entry name" value="E3_UB_ligase_RBR"/>
</dbReference>
<feature type="domain" description="RING-type" evidence="14">
    <location>
        <begin position="82"/>
        <end position="127"/>
    </location>
</feature>
<dbReference type="PROSITE" id="PS00518">
    <property type="entry name" value="ZF_RING_1"/>
    <property type="match status" value="3"/>
</dbReference>
<dbReference type="OMA" id="CENVIMG"/>
<comment type="function">
    <text evidence="3">Might act as an E3 ubiquitin-protein ligase, or as part of E3 complex, which accepts ubiquitin from specific E2 ubiquitin-conjugating enzymes and then transfers it to substrates.</text>
</comment>
<name>A0A2P6RKY7_ROSCH</name>
<feature type="domain" description="RING-type" evidence="14">
    <location>
        <begin position="178"/>
        <end position="223"/>
    </location>
</feature>
<dbReference type="InterPro" id="IPR013083">
    <property type="entry name" value="Znf_RING/FYVE/PHD"/>
</dbReference>
<dbReference type="UniPathway" id="UPA00143"/>
<comment type="cofactor">
    <cofactor evidence="2">
        <name>Zn(2+)</name>
        <dbReference type="ChEBI" id="CHEBI:29105"/>
    </cofactor>
</comment>
<evidence type="ECO:0000256" key="6">
    <source>
        <dbReference type="ARBA" id="ARBA00012251"/>
    </source>
</evidence>
<keyword evidence="12" id="KW-0862">Zinc</keyword>
<dbReference type="Gene3D" id="3.30.40.10">
    <property type="entry name" value="Zinc/RING finger domain, C3HC4 (zinc finger)"/>
    <property type="match status" value="3"/>
</dbReference>
<gene>
    <name evidence="16" type="ORF">RchiOBHm_Chr2g0096021</name>
</gene>
<dbReference type="InterPro" id="IPR017907">
    <property type="entry name" value="Znf_RING_CS"/>
</dbReference>
<comment type="catalytic activity">
    <reaction evidence="1">
        <text>[E2 ubiquitin-conjugating enzyme]-S-ubiquitinyl-L-cysteine + [acceptor protein]-L-lysine = [E2 ubiquitin-conjugating enzyme]-L-cysteine + [acceptor protein]-N(6)-ubiquitinyl-L-lysine.</text>
        <dbReference type="EC" id="2.3.2.31"/>
    </reaction>
</comment>
<dbReference type="GO" id="GO:0061630">
    <property type="term" value="F:ubiquitin protein ligase activity"/>
    <property type="evidence" value="ECO:0007669"/>
    <property type="project" value="UniProtKB-EC"/>
</dbReference>
<dbReference type="SMART" id="SM00184">
    <property type="entry name" value="RING"/>
    <property type="match status" value="3"/>
</dbReference>
<evidence type="ECO:0000256" key="13">
    <source>
        <dbReference type="PROSITE-ProRule" id="PRU00175"/>
    </source>
</evidence>
<evidence type="ECO:0000259" key="14">
    <source>
        <dbReference type="PROSITE" id="PS50089"/>
    </source>
</evidence>
<dbReference type="InterPro" id="IPR002867">
    <property type="entry name" value="IBR_dom"/>
</dbReference>
<dbReference type="SUPFAM" id="SSF57850">
    <property type="entry name" value="RING/U-box"/>
    <property type="match status" value="4"/>
</dbReference>
<dbReference type="PROSITE" id="PS50089">
    <property type="entry name" value="ZF_RING_2"/>
    <property type="match status" value="3"/>
</dbReference>
<dbReference type="FunFam" id="3.30.40.10:FF:000230">
    <property type="entry name" value="RBR-type E3 ubiquitin transferase"/>
    <property type="match status" value="3"/>
</dbReference>
<dbReference type="AlphaFoldDB" id="A0A2P6RKY7"/>
<dbReference type="PANTHER" id="PTHR11685">
    <property type="entry name" value="RBR FAMILY RING FINGER AND IBR DOMAIN-CONTAINING"/>
    <property type="match status" value="1"/>
</dbReference>
<dbReference type="InterPro" id="IPR044066">
    <property type="entry name" value="TRIAD_supradom"/>
</dbReference>
<dbReference type="InterPro" id="IPR001841">
    <property type="entry name" value="Znf_RING"/>
</dbReference>
<comment type="similarity">
    <text evidence="5">Belongs to the RBR family. Ariadne subfamily.</text>
</comment>
<dbReference type="SMART" id="SM00647">
    <property type="entry name" value="IBR"/>
    <property type="match status" value="1"/>
</dbReference>
<sequence>MGILKSVKTLGTLKGMKKIGREVGKIIPTSRKVHVEQTLASVNNFDPKYYDDTKDLMTPLLSSNKNGKSSDPETPISTTFICDICVKRTHLEDSLDVEGCNHFYCGQCIVDFVLAKLGDNVTSIVCPEAGCRGVLEPEYCRPILPNNVFDRWVNALHDHNGQPSDAEIYSSSPSTSTCDFCAEPVHLEDSLGVKGCNHFYCRQCIVNFVSSKLEDNVTSIMCPEAGCSGVLDPEYCRPILPNEVFDWWETALQSQNEHSSNPEINDPRTSNDTSTFICDLCVKSFPLEKSFNIKGCSHFYCQQCIVNFVSSKLQDNVTSIECPEPGCWGVLDPEYCHPILPNDIYDQWGKALCENVIMGSESTMNYFYCPFADCSALLICDEQNQNESQCPHCERAVCAKCKVPWHNEFNCDEFQRL</sequence>
<organism evidence="16 17">
    <name type="scientific">Rosa chinensis</name>
    <name type="common">China rose</name>
    <dbReference type="NCBI Taxonomy" id="74649"/>
    <lineage>
        <taxon>Eukaryota</taxon>
        <taxon>Viridiplantae</taxon>
        <taxon>Streptophyta</taxon>
        <taxon>Embryophyta</taxon>
        <taxon>Tracheophyta</taxon>
        <taxon>Spermatophyta</taxon>
        <taxon>Magnoliopsida</taxon>
        <taxon>eudicotyledons</taxon>
        <taxon>Gunneridae</taxon>
        <taxon>Pentapetalae</taxon>
        <taxon>rosids</taxon>
        <taxon>fabids</taxon>
        <taxon>Rosales</taxon>
        <taxon>Rosaceae</taxon>
        <taxon>Rosoideae</taxon>
        <taxon>Rosoideae incertae sedis</taxon>
        <taxon>Rosa</taxon>
    </lineage>
</organism>
<evidence type="ECO:0000256" key="10">
    <source>
        <dbReference type="ARBA" id="ARBA00022771"/>
    </source>
</evidence>
<dbReference type="GO" id="GO:0008270">
    <property type="term" value="F:zinc ion binding"/>
    <property type="evidence" value="ECO:0007669"/>
    <property type="project" value="UniProtKB-KW"/>
</dbReference>
<keyword evidence="10 13" id="KW-0863">Zinc-finger</keyword>